<keyword evidence="2" id="KW-0812">Transmembrane</keyword>
<feature type="compositionally biased region" description="Basic and acidic residues" evidence="1">
    <location>
        <begin position="18"/>
        <end position="29"/>
    </location>
</feature>
<organism evidence="3">
    <name type="scientific">Micrurus spixii</name>
    <name type="common">Amazon coral snake</name>
    <dbReference type="NCBI Taxonomy" id="129469"/>
    <lineage>
        <taxon>Eukaryota</taxon>
        <taxon>Metazoa</taxon>
        <taxon>Chordata</taxon>
        <taxon>Craniata</taxon>
        <taxon>Vertebrata</taxon>
        <taxon>Euteleostomi</taxon>
        <taxon>Lepidosauria</taxon>
        <taxon>Squamata</taxon>
        <taxon>Bifurcata</taxon>
        <taxon>Unidentata</taxon>
        <taxon>Episquamata</taxon>
        <taxon>Toxicofera</taxon>
        <taxon>Serpentes</taxon>
        <taxon>Colubroidea</taxon>
        <taxon>Elapidae</taxon>
        <taxon>Elapinae</taxon>
        <taxon>Micrurus</taxon>
    </lineage>
</organism>
<feature type="region of interest" description="Disordered" evidence="1">
    <location>
        <begin position="1"/>
        <end position="49"/>
    </location>
</feature>
<evidence type="ECO:0008006" key="4">
    <source>
        <dbReference type="Google" id="ProtNLM"/>
    </source>
</evidence>
<evidence type="ECO:0000313" key="3">
    <source>
        <dbReference type="EMBL" id="LAB32011.1"/>
    </source>
</evidence>
<reference evidence="3" key="2">
    <citation type="submission" date="2017-11" db="EMBL/GenBank/DDBJ databases">
        <title>Coralsnake Venomics: Analyses of Venom Gland Transcriptomes and Proteomes of Six Brazilian Taxa.</title>
        <authorList>
            <person name="Aird S.D."/>
            <person name="Jorge da Silva N."/>
            <person name="Qiu L."/>
            <person name="Villar-Briones A."/>
            <person name="Aparecida-Saddi V."/>
            <person name="Campos-Telles M.P."/>
            <person name="Grau M."/>
            <person name="Mikheyev A.S."/>
        </authorList>
    </citation>
    <scope>NUCLEOTIDE SEQUENCE</scope>
    <source>
        <tissue evidence="3">Venom_gland</tissue>
    </source>
</reference>
<proteinExistence type="predicted"/>
<dbReference type="PANTHER" id="PTHR16108:SF2">
    <property type="entry name" value="TRANSMEMBRANE PROTEIN 40"/>
    <property type="match status" value="1"/>
</dbReference>
<dbReference type="InterPro" id="IPR026181">
    <property type="entry name" value="TMEM40"/>
</dbReference>
<name>A0A2D4MF36_9SAUR</name>
<keyword evidence="2" id="KW-1133">Transmembrane helix</keyword>
<dbReference type="EMBL" id="IACM01093417">
    <property type="protein sequence ID" value="LAB32011.1"/>
    <property type="molecule type" value="Transcribed_RNA"/>
</dbReference>
<dbReference type="PANTHER" id="PTHR16108">
    <property type="match status" value="1"/>
</dbReference>
<dbReference type="Pfam" id="PF15817">
    <property type="entry name" value="TMEM40"/>
    <property type="match status" value="1"/>
</dbReference>
<reference evidence="3" key="1">
    <citation type="submission" date="2017-07" db="EMBL/GenBank/DDBJ databases">
        <authorList>
            <person name="Mikheyev A."/>
            <person name="Grau M."/>
        </authorList>
    </citation>
    <scope>NUCLEOTIDE SEQUENCE</scope>
    <source>
        <tissue evidence="3">Venom_gland</tissue>
    </source>
</reference>
<accession>A0A2D4MF36</accession>
<protein>
    <recommendedName>
        <fullName evidence="4">Transmembrane protein 40</fullName>
    </recommendedName>
</protein>
<feature type="transmembrane region" description="Helical" evidence="2">
    <location>
        <begin position="122"/>
        <end position="142"/>
    </location>
</feature>
<evidence type="ECO:0000256" key="1">
    <source>
        <dbReference type="SAM" id="MobiDB-lite"/>
    </source>
</evidence>
<evidence type="ECO:0000256" key="2">
    <source>
        <dbReference type="SAM" id="Phobius"/>
    </source>
</evidence>
<keyword evidence="2" id="KW-0472">Membrane</keyword>
<sequence>MDTSDSVAVSQKPKQKGRKQEHNKKAEMHEESEDASSLGELTESPQQDLSSEIIPYSETEISTTEGTPAVVCDDGVCHSTQYLRWWIPRIRKDDEFFHFVIICFAVGMLLVCYYKYNNWTISTGIGLMTFATLETTGIYFGLWQRIRSILESFIPLIQRVKMPGFKKLN</sequence>
<dbReference type="AlphaFoldDB" id="A0A2D4MF36"/>
<dbReference type="EMBL" id="IACM01093416">
    <property type="protein sequence ID" value="LAB32010.1"/>
    <property type="molecule type" value="Transcribed_RNA"/>
</dbReference>
<feature type="transmembrane region" description="Helical" evidence="2">
    <location>
        <begin position="96"/>
        <end position="116"/>
    </location>
</feature>